<evidence type="ECO:0000259" key="1">
    <source>
        <dbReference type="PROSITE" id="PS51085"/>
    </source>
</evidence>
<feature type="domain" description="2Fe-2S ferredoxin-type" evidence="1">
    <location>
        <begin position="211"/>
        <end position="308"/>
    </location>
</feature>
<dbReference type="Gene3D" id="3.10.20.30">
    <property type="match status" value="1"/>
</dbReference>
<dbReference type="CDD" id="cd00207">
    <property type="entry name" value="fer2"/>
    <property type="match status" value="1"/>
</dbReference>
<dbReference type="RefSeq" id="WP_226394814.1">
    <property type="nucleotide sequence ID" value="NZ_JADCKL010000004.1"/>
</dbReference>
<keyword evidence="3" id="KW-1185">Reference proteome</keyword>
<dbReference type="InterPro" id="IPR036010">
    <property type="entry name" value="2Fe-2S_ferredoxin-like_sf"/>
</dbReference>
<dbReference type="Pfam" id="PF17651">
    <property type="entry name" value="Raco_middle"/>
    <property type="match status" value="1"/>
</dbReference>
<dbReference type="EMBL" id="JADCKL010000004">
    <property type="protein sequence ID" value="MBE5063151.1"/>
    <property type="molecule type" value="Genomic_DNA"/>
</dbReference>
<dbReference type="InterPro" id="IPR042259">
    <property type="entry name" value="Raco-like_middle_sf"/>
</dbReference>
<dbReference type="PROSITE" id="PS51085">
    <property type="entry name" value="2FE2S_FER_2"/>
    <property type="match status" value="1"/>
</dbReference>
<dbReference type="Proteomes" id="UP000758652">
    <property type="component" value="Unassembled WGS sequence"/>
</dbReference>
<protein>
    <submittedName>
        <fullName evidence="2">DUF4445 domain-containing protein</fullName>
    </submittedName>
</protein>
<reference evidence="2 3" key="1">
    <citation type="submission" date="2020-10" db="EMBL/GenBank/DDBJ databases">
        <title>ChiBAC.</title>
        <authorList>
            <person name="Zenner C."/>
            <person name="Hitch T.C.A."/>
            <person name="Clavel T."/>
        </authorList>
    </citation>
    <scope>NUCLEOTIDE SEQUENCE [LARGE SCALE GENOMIC DNA]</scope>
    <source>
        <strain evidence="2 3">DSM 108991</strain>
    </source>
</reference>
<dbReference type="PANTHER" id="PTHR42895">
    <property type="entry name" value="IRON-SULFUR CLUSTER-BINDING PROTEIN-RELATED"/>
    <property type="match status" value="1"/>
</dbReference>
<dbReference type="PANTHER" id="PTHR42895:SF2">
    <property type="entry name" value="IRON-SULFUR CLUSTER PROTEIN"/>
    <property type="match status" value="1"/>
</dbReference>
<dbReference type="SUPFAM" id="SSF56507">
    <property type="entry name" value="Methionine synthase activation domain-like"/>
    <property type="match status" value="1"/>
</dbReference>
<dbReference type="InterPro" id="IPR041414">
    <property type="entry name" value="Raco-like_middle"/>
</dbReference>
<proteinExistence type="predicted"/>
<dbReference type="Pfam" id="PF00111">
    <property type="entry name" value="Fer2"/>
    <property type="match status" value="1"/>
</dbReference>
<dbReference type="Gene3D" id="3.40.109.40">
    <property type="match status" value="1"/>
</dbReference>
<accession>A0ABR9RJM0</accession>
<dbReference type="InterPro" id="IPR037010">
    <property type="entry name" value="VitB12-dep_Met_synth_activ_sf"/>
</dbReference>
<dbReference type="Gene3D" id="3.30.420.480">
    <property type="entry name" value="Domain of unknown function (DUF4445)"/>
    <property type="match status" value="1"/>
</dbReference>
<evidence type="ECO:0000313" key="3">
    <source>
        <dbReference type="Proteomes" id="UP000758652"/>
    </source>
</evidence>
<dbReference type="InterPro" id="IPR001041">
    <property type="entry name" value="2Fe-2S_ferredoxin-type"/>
</dbReference>
<dbReference type="InterPro" id="IPR027980">
    <property type="entry name" value="RACo_C"/>
</dbReference>
<evidence type="ECO:0000313" key="2">
    <source>
        <dbReference type="EMBL" id="MBE5063151.1"/>
    </source>
</evidence>
<dbReference type="SUPFAM" id="SSF54292">
    <property type="entry name" value="2Fe-2S ferredoxin-like"/>
    <property type="match status" value="1"/>
</dbReference>
<sequence length="732" mass="79710">MRYTDFHISISAEEVCRLLDGHKSTLGGELAEELEEMLPEAFERLEPEAFLGVGDTEGVLYEEEAEEGQEALYVITTVGEALSGWSGELFREGDCVKAMLADAIADHCLFQMDRQLREPVLGLCRQQGLGIRRRLEAPQDAPMEIQKKALQVSGAGEGGMEITEGLMYRPVKSACQVFLLTRDRDQFFWEHDCSGCPDTSCRMRKGRPPVLEVETVDRDGLKRRRIRGHVQAGQSILETLRAWGIYLDAPCGGRGTCGKCRIRLVKGELAVTEADRSHFSEEELERGVRLACRAHPAGDCVIRLKEAREDAFYIPGSREKAGEESLERKSAEKAGRKGVAVDIGTTTVAMELADLETGERPRIYTSLNTQRQYGADVISRIQAADEGKAKEMQDCIRDVLREGLARLTDGGKEHIDRMVIGANTTMVHLLMGYPCHSLGVYPFMPCSTERIDTDGQALLGEAAEDFDVSVFPGVSAYIGGDITAGLYALDFHRKEEVSVLVDLGTNGEMAVGNKDRILAASAAAGPAFEGDNIICGTGSIPGAICGARWNGQQMELQTIGGGAPVGICGTGIIEAVYEMMEAGILDETGRLEEPWDEEGFPLDGEGKIRIFQKDIREIQLAKAAVRAGLETLLAACGVEARDVDTFYIAGGFGCQLDIEKAAGIGLLPQDCVGKARPAGNTSLEGALRYLREAGGGAAVDEIAGKVREISLSTDRNFQQLYMEYMYFGEDEE</sequence>
<gene>
    <name evidence="2" type="ORF">INF30_07740</name>
</gene>
<name>A0ABR9RJM0_9FIRM</name>
<comment type="caution">
    <text evidence="2">The sequence shown here is derived from an EMBL/GenBank/DDBJ whole genome shotgun (WGS) entry which is preliminary data.</text>
</comment>
<organism evidence="2 3">
    <name type="scientific">Claveliimonas monacensis</name>
    <dbReference type="NCBI Taxonomy" id="2779351"/>
    <lineage>
        <taxon>Bacteria</taxon>
        <taxon>Bacillati</taxon>
        <taxon>Bacillota</taxon>
        <taxon>Clostridia</taxon>
        <taxon>Lachnospirales</taxon>
        <taxon>Lachnospiraceae</taxon>
        <taxon>Claveliimonas</taxon>
    </lineage>
</organism>
<dbReference type="Pfam" id="PF14574">
    <property type="entry name" value="RACo_C_ter"/>
    <property type="match status" value="1"/>
</dbReference>
<dbReference type="InterPro" id="IPR012675">
    <property type="entry name" value="Beta-grasp_dom_sf"/>
</dbReference>
<dbReference type="InterPro" id="IPR052911">
    <property type="entry name" value="Corrinoid_activation_enz"/>
</dbReference>